<gene>
    <name evidence="1" type="ORF">GAO09_11130</name>
</gene>
<organism evidence="1 2">
    <name type="scientific">Endobacterium cereale</name>
    <dbReference type="NCBI Taxonomy" id="2663029"/>
    <lineage>
        <taxon>Bacteria</taxon>
        <taxon>Pseudomonadati</taxon>
        <taxon>Pseudomonadota</taxon>
        <taxon>Alphaproteobacteria</taxon>
        <taxon>Hyphomicrobiales</taxon>
        <taxon>Rhizobiaceae</taxon>
        <taxon>Endobacterium</taxon>
    </lineage>
</organism>
<dbReference type="Proteomes" id="UP000435138">
    <property type="component" value="Unassembled WGS sequence"/>
</dbReference>
<protein>
    <submittedName>
        <fullName evidence="1">Uncharacterized protein</fullName>
    </submittedName>
</protein>
<accession>A0A6A8ABM3</accession>
<comment type="caution">
    <text evidence="1">The sequence shown here is derived from an EMBL/GenBank/DDBJ whole genome shotgun (WGS) entry which is preliminary data.</text>
</comment>
<name>A0A6A8ABM3_9HYPH</name>
<evidence type="ECO:0000313" key="1">
    <source>
        <dbReference type="EMBL" id="MQY46596.1"/>
    </source>
</evidence>
<dbReference type="AlphaFoldDB" id="A0A6A8ABM3"/>
<keyword evidence="2" id="KW-1185">Reference proteome</keyword>
<evidence type="ECO:0000313" key="2">
    <source>
        <dbReference type="Proteomes" id="UP000435138"/>
    </source>
</evidence>
<reference evidence="1 2" key="1">
    <citation type="submission" date="2019-11" db="EMBL/GenBank/DDBJ databases">
        <title>Genome analysis of Rhizobacterium cereale a novel genus and species isolated from maize roots in North Spain.</title>
        <authorList>
            <person name="Menendez E."/>
            <person name="Flores-Felix J.D."/>
            <person name="Ramirez-Bahena M.-H."/>
            <person name="Igual J.M."/>
            <person name="Garcia-Fraile P."/>
            <person name="Peix A."/>
            <person name="Velazquez E."/>
        </authorList>
    </citation>
    <scope>NUCLEOTIDE SEQUENCE [LARGE SCALE GENOMIC DNA]</scope>
    <source>
        <strain evidence="1 2">RZME27</strain>
    </source>
</reference>
<proteinExistence type="predicted"/>
<sequence length="156" mass="17438">MNEFIDGRRAPCSPDVFVVGVRIELANLIQIHEFACYFGKDHDPVLDDRDRTIGRRQVPAGHGKSLLATFRGSTLRLRFLLSSLPGLGTFSSLFRLASFCSFLDNLPSVLQLVVGRVWNLPNLLVTIPSREWDLPQFIYDGLRVGRADPETPVVDG</sequence>
<dbReference type="EMBL" id="WIXI01000041">
    <property type="protein sequence ID" value="MQY46596.1"/>
    <property type="molecule type" value="Genomic_DNA"/>
</dbReference>